<dbReference type="EMBL" id="NGLE01000003">
    <property type="protein sequence ID" value="OTO08110.1"/>
    <property type="molecule type" value="Genomic_DNA"/>
</dbReference>
<evidence type="ECO:0000256" key="1">
    <source>
        <dbReference type="SAM" id="Phobius"/>
    </source>
</evidence>
<evidence type="ECO:0000313" key="2">
    <source>
        <dbReference type="EMBL" id="MEI5993507.1"/>
    </source>
</evidence>
<proteinExistence type="predicted"/>
<feature type="transmembrane region" description="Helical" evidence="1">
    <location>
        <begin position="119"/>
        <end position="137"/>
    </location>
</feature>
<keyword evidence="4" id="KW-1185">Reference proteome</keyword>
<dbReference type="AlphaFoldDB" id="A0A242CDW1"/>
<keyword evidence="1" id="KW-1133">Transmembrane helix</keyword>
<name>A0A242CDW1_9ENTE</name>
<keyword evidence="1" id="KW-0472">Membrane</keyword>
<reference evidence="2 4" key="2">
    <citation type="submission" date="2018-07" db="EMBL/GenBank/DDBJ databases">
        <title>The Genome Sequence of Enterococcus sp. DIV0659b.</title>
        <authorList>
            <consortium name="The Broad Institute Genomics Platform"/>
            <consortium name="The Broad Institute Genomic Center for Infectious Diseases"/>
            <person name="Earl A."/>
            <person name="Manson A."/>
            <person name="Schwartman J."/>
            <person name="Gilmore M."/>
            <person name="Abouelleil A."/>
            <person name="Cao P."/>
            <person name="Chapman S."/>
            <person name="Cusick C."/>
            <person name="Shea T."/>
            <person name="Young S."/>
            <person name="Neafsey D."/>
            <person name="Nusbaum C."/>
            <person name="Birren B."/>
        </authorList>
    </citation>
    <scope>NUCLEOTIDE SEQUENCE [LARGE SCALE GENOMIC DNA]</scope>
    <source>
        <strain evidence="2 4">4G2_DIV0659</strain>
    </source>
</reference>
<feature type="transmembrane region" description="Helical" evidence="1">
    <location>
        <begin position="143"/>
        <end position="163"/>
    </location>
</feature>
<evidence type="ECO:0000313" key="4">
    <source>
        <dbReference type="Proteomes" id="UP000195139"/>
    </source>
</evidence>
<gene>
    <name evidence="2" type="ORF">A5880_001054</name>
    <name evidence="3" type="ORF">A5880_002380</name>
</gene>
<feature type="transmembrane region" description="Helical" evidence="1">
    <location>
        <begin position="84"/>
        <end position="107"/>
    </location>
</feature>
<keyword evidence="1" id="KW-0812">Transmembrane</keyword>
<reference evidence="3" key="1">
    <citation type="submission" date="2017-05" db="EMBL/GenBank/DDBJ databases">
        <title>The Genome Sequence of Enterococcus sp. 4G2_DIV0659.</title>
        <authorList>
            <consortium name="The Broad Institute Genomics Platform"/>
            <consortium name="The Broad Institute Genomic Center for Infectious Diseases"/>
            <person name="Earl A."/>
            <person name="Manson A."/>
            <person name="Schwartman J."/>
            <person name="Gilmore M."/>
            <person name="Abouelleil A."/>
            <person name="Cao P."/>
            <person name="Chapman S."/>
            <person name="Cusick C."/>
            <person name="Shea T."/>
            <person name="Young S."/>
            <person name="Neafsey D."/>
            <person name="Nusbaum C."/>
            <person name="Birren B."/>
        </authorList>
    </citation>
    <scope>NUCLEOTIDE SEQUENCE [LARGE SCALE GENOMIC DNA]</scope>
    <source>
        <strain evidence="3">4G2_DIV0659</strain>
    </source>
</reference>
<dbReference type="Proteomes" id="UP000195139">
    <property type="component" value="Unassembled WGS sequence"/>
</dbReference>
<sequence length="241" mass="28997">MNNYQLDSLSNYLKKWMAKCVKDKKNYYQNYRNFYLCEITLLIGWITNFILFSRFYEDAVFYVDKDARFIIQLLFIANYYLGDLLNYLFAAFLLMSLNLLLILMFYIKNKKEGNDAKKTNYSIIAFLAIIGVNSAMLLRTIVWPLFLLLFIASLTLVYIIYVITNYLYEEKDETYEENERLKIEGPFQSREEAEKYSKEFLLHWTDYFAKKGYRLVESLNSDEQNEWYVEITIQSINKNKY</sequence>
<dbReference type="EMBL" id="NGLE02000001">
    <property type="protein sequence ID" value="MEI5993507.1"/>
    <property type="molecule type" value="Genomic_DNA"/>
</dbReference>
<organism evidence="3">
    <name type="scientific">Candidatus Enterococcus mansonii</name>
    <dbReference type="NCBI Taxonomy" id="1834181"/>
    <lineage>
        <taxon>Bacteria</taxon>
        <taxon>Bacillati</taxon>
        <taxon>Bacillota</taxon>
        <taxon>Bacilli</taxon>
        <taxon>Lactobacillales</taxon>
        <taxon>Enterococcaceae</taxon>
        <taxon>Enterococcus</taxon>
    </lineage>
</organism>
<comment type="caution">
    <text evidence="3">The sequence shown here is derived from an EMBL/GenBank/DDBJ whole genome shotgun (WGS) entry which is preliminary data.</text>
</comment>
<feature type="transmembrane region" description="Helical" evidence="1">
    <location>
        <begin position="34"/>
        <end position="56"/>
    </location>
</feature>
<evidence type="ECO:0000313" key="3">
    <source>
        <dbReference type="EMBL" id="OTO08110.1"/>
    </source>
</evidence>
<dbReference type="STRING" id="1834181.A5880_002380"/>
<protein>
    <submittedName>
        <fullName evidence="3">Uncharacterized protein</fullName>
    </submittedName>
</protein>
<accession>A0A242CDW1</accession>